<feature type="domain" description="Nucleoside transporter/FeoB GTPase Gate" evidence="10">
    <location>
        <begin position="92"/>
        <end position="192"/>
    </location>
</feature>
<dbReference type="InterPro" id="IPR002668">
    <property type="entry name" value="CNT_N_dom"/>
</dbReference>
<evidence type="ECO:0000313" key="11">
    <source>
        <dbReference type="EMBL" id="ERS92228.1"/>
    </source>
</evidence>
<feature type="transmembrane region" description="Helical" evidence="7">
    <location>
        <begin position="384"/>
        <end position="402"/>
    </location>
</feature>
<dbReference type="Proteomes" id="UP000017131">
    <property type="component" value="Unassembled WGS sequence"/>
</dbReference>
<sequence>MHILIALIGIVFFLALALVVSSDKKNVKWHYVGILLVIQFIFAFVLLKTNAGITVIGGIAKGFAYLLSKAAEGVNFVFGGFKYVNPDQPPFFFNVLLPIVFISAIIGILQYTKILPMIINGLGFLISKINGMGRLESYNAVAAAILGQSEVFISLKKQLPYIPKHRLYTLTASAMSTVSASIIGAYFTLLDPKYVVTAIVLNLFGGFIIASIINPYTVDEKDDKLLVEETGQKQSFFEMLGEYILDGFKVAVIVGAMLIGYIAIIALLNGLVSGIFTAVSGGSIKWDFQTLIGFVFAPFAFLTGIPWDDAVKAGSLMATKLLSNEFVAMLDLGKMHGLSERAIGITSVFLVSFANFSSIGIISGAIKSLNDEKGDLVARFGLKLLFGATLVSFISAAIAGLFM</sequence>
<evidence type="ECO:0000313" key="12">
    <source>
        <dbReference type="Proteomes" id="UP000017131"/>
    </source>
</evidence>
<feature type="transmembrane region" description="Helical" evidence="7">
    <location>
        <begin position="194"/>
        <end position="216"/>
    </location>
</feature>
<evidence type="ECO:0000259" key="9">
    <source>
        <dbReference type="Pfam" id="PF07662"/>
    </source>
</evidence>
<dbReference type="EMBL" id="AXDY01000018">
    <property type="protein sequence ID" value="ERS92228.1"/>
    <property type="molecule type" value="Genomic_DNA"/>
</dbReference>
<dbReference type="InterPro" id="IPR011657">
    <property type="entry name" value="CNT_C_dom"/>
</dbReference>
<proteinExistence type="inferred from homology"/>
<keyword evidence="5 7" id="KW-1133">Transmembrane helix</keyword>
<feature type="transmembrane region" description="Helical" evidence="7">
    <location>
        <begin position="29"/>
        <end position="47"/>
    </location>
</feature>
<evidence type="ECO:0000256" key="5">
    <source>
        <dbReference type="ARBA" id="ARBA00022989"/>
    </source>
</evidence>
<dbReference type="RefSeq" id="WP_002481310.1">
    <property type="nucleotide sequence ID" value="NZ_AXDY01000018.1"/>
</dbReference>
<feature type="transmembrane region" description="Helical" evidence="7">
    <location>
        <begin position="342"/>
        <end position="364"/>
    </location>
</feature>
<gene>
    <name evidence="11" type="ORF">SSIM_13200</name>
</gene>
<evidence type="ECO:0000256" key="3">
    <source>
        <dbReference type="ARBA" id="ARBA00022475"/>
    </source>
</evidence>
<name>A0ABN0P979_STASI</name>
<evidence type="ECO:0000256" key="6">
    <source>
        <dbReference type="ARBA" id="ARBA00023136"/>
    </source>
</evidence>
<feature type="transmembrane region" description="Helical" evidence="7">
    <location>
        <begin position="167"/>
        <end position="188"/>
    </location>
</feature>
<feature type="domain" description="Concentrative nucleoside transporter N-terminal" evidence="8">
    <location>
        <begin position="8"/>
        <end position="80"/>
    </location>
</feature>
<dbReference type="Pfam" id="PF01773">
    <property type="entry name" value="Nucleos_tra2_N"/>
    <property type="match status" value="1"/>
</dbReference>
<evidence type="ECO:0000256" key="1">
    <source>
        <dbReference type="ARBA" id="ARBA00004651"/>
    </source>
</evidence>
<keyword evidence="12" id="KW-1185">Reference proteome</keyword>
<keyword evidence="6 7" id="KW-0472">Membrane</keyword>
<evidence type="ECO:0000259" key="10">
    <source>
        <dbReference type="Pfam" id="PF07670"/>
    </source>
</evidence>
<comment type="similarity">
    <text evidence="2">Belongs to the concentrative nucleoside transporter (CNT) (TC 2.A.41) family.</text>
</comment>
<dbReference type="InterPro" id="IPR008276">
    <property type="entry name" value="C_nuclsd_transpt"/>
</dbReference>
<dbReference type="InterPro" id="IPR011642">
    <property type="entry name" value="Gate_dom"/>
</dbReference>
<dbReference type="PANTHER" id="PTHR10590">
    <property type="entry name" value="SODIUM/NUCLEOSIDE COTRANSPORTER"/>
    <property type="match status" value="1"/>
</dbReference>
<feature type="transmembrane region" description="Helical" evidence="7">
    <location>
        <begin position="250"/>
        <end position="276"/>
    </location>
</feature>
<keyword evidence="4 7" id="KW-0812">Transmembrane</keyword>
<organism evidence="11 12">
    <name type="scientific">Staphylococcus simulans UMC-CNS-990</name>
    <dbReference type="NCBI Taxonomy" id="1405498"/>
    <lineage>
        <taxon>Bacteria</taxon>
        <taxon>Bacillati</taxon>
        <taxon>Bacillota</taxon>
        <taxon>Bacilli</taxon>
        <taxon>Bacillales</taxon>
        <taxon>Staphylococcaceae</taxon>
        <taxon>Staphylococcus</taxon>
    </lineage>
</organism>
<protein>
    <submittedName>
        <fullName evidence="11">Pyrimidine nucleoside transporter NupC</fullName>
    </submittedName>
</protein>
<feature type="transmembrane region" description="Helical" evidence="7">
    <location>
        <begin position="288"/>
        <end position="307"/>
    </location>
</feature>
<comment type="subcellular location">
    <subcellularLocation>
        <location evidence="1">Cell membrane</location>
        <topology evidence="1">Multi-pass membrane protein</topology>
    </subcellularLocation>
</comment>
<evidence type="ECO:0000256" key="2">
    <source>
        <dbReference type="ARBA" id="ARBA00009033"/>
    </source>
</evidence>
<dbReference type="Pfam" id="PF07670">
    <property type="entry name" value="Gate"/>
    <property type="match status" value="1"/>
</dbReference>
<accession>A0ABN0P979</accession>
<comment type="caution">
    <text evidence="11">The sequence shown here is derived from an EMBL/GenBank/DDBJ whole genome shotgun (WGS) entry which is preliminary data.</text>
</comment>
<evidence type="ECO:0000259" key="8">
    <source>
        <dbReference type="Pfam" id="PF01773"/>
    </source>
</evidence>
<feature type="domain" description="Concentrative nucleoside transporter C-terminal" evidence="9">
    <location>
        <begin position="194"/>
        <end position="400"/>
    </location>
</feature>
<dbReference type="PANTHER" id="PTHR10590:SF13">
    <property type="entry name" value="NUCLEOSIDE PERMEASE NUPC"/>
    <property type="match status" value="1"/>
</dbReference>
<reference evidence="11 12" key="1">
    <citation type="journal article" date="2013" name="Genome Announc.">
        <title>Draft Genome Sequence of Staphylococcus simulans UMC-CNS-990, Isolated from a Case of Chronic Bovine Mastitis.</title>
        <authorList>
            <person name="Calcutt M.J."/>
            <person name="Foecking M.F."/>
            <person name="Hsieh H.Y."/>
            <person name="Perry J."/>
            <person name="Stewart G.C."/>
            <person name="Middleton J.R."/>
        </authorList>
    </citation>
    <scope>NUCLEOTIDE SEQUENCE [LARGE SCALE GENOMIC DNA]</scope>
    <source>
        <strain evidence="11 12">UMC-CNS-990</strain>
    </source>
</reference>
<feature type="transmembrane region" description="Helical" evidence="7">
    <location>
        <begin position="91"/>
        <end position="109"/>
    </location>
</feature>
<evidence type="ECO:0000256" key="7">
    <source>
        <dbReference type="SAM" id="Phobius"/>
    </source>
</evidence>
<dbReference type="Pfam" id="PF07662">
    <property type="entry name" value="Nucleos_tra2_C"/>
    <property type="match status" value="1"/>
</dbReference>
<keyword evidence="3" id="KW-1003">Cell membrane</keyword>
<dbReference type="GeneID" id="77332571"/>
<evidence type="ECO:0000256" key="4">
    <source>
        <dbReference type="ARBA" id="ARBA00022692"/>
    </source>
</evidence>